<protein>
    <recommendedName>
        <fullName evidence="4">ATP-dependent DNA helicase CHL1</fullName>
        <ecNumber evidence="15">5.6.2.3</ecNumber>
    </recommendedName>
    <alternativeName>
        <fullName evidence="3">ATP-dependent DNA helicase chl1</fullName>
    </alternativeName>
    <alternativeName>
        <fullName evidence="14">Chromosome loss protein 1</fullName>
    </alternativeName>
    <alternativeName>
        <fullName evidence="16 17">DNA 5'-3' helicase CHL1</fullName>
    </alternativeName>
</protein>
<evidence type="ECO:0000259" key="20">
    <source>
        <dbReference type="PROSITE" id="PS51193"/>
    </source>
</evidence>
<reference evidence="21 22" key="1">
    <citation type="submission" date="2017-12" db="EMBL/GenBank/DDBJ databases">
        <authorList>
            <person name="Pombert J.-F."/>
            <person name="Haag K.L."/>
            <person name="Ebert D."/>
        </authorList>
    </citation>
    <scope>NUCLEOTIDE SEQUENCE [LARGE SCALE GENOMIC DNA]</scope>
    <source>
        <strain evidence="21">FI-OER-3-3</strain>
    </source>
</reference>
<dbReference type="GO" id="GO:0051536">
    <property type="term" value="F:iron-sulfur cluster binding"/>
    <property type="evidence" value="ECO:0007669"/>
    <property type="project" value="UniProtKB-KW"/>
</dbReference>
<gene>
    <name evidence="21" type="ORF">CWI37_1975p0010</name>
</gene>
<dbReference type="InterPro" id="IPR014013">
    <property type="entry name" value="Helic_SF1/SF2_ATP-bd_DinG/Rad3"/>
</dbReference>
<evidence type="ECO:0000256" key="19">
    <source>
        <dbReference type="ARBA" id="ARBA00048954"/>
    </source>
</evidence>
<evidence type="ECO:0000313" key="21">
    <source>
        <dbReference type="EMBL" id="TBT97963.1"/>
    </source>
</evidence>
<keyword evidence="13" id="KW-0131">Cell cycle</keyword>
<dbReference type="Pfam" id="PF06733">
    <property type="entry name" value="DEAD_2"/>
    <property type="match status" value="1"/>
</dbReference>
<dbReference type="VEuPathDB" id="MicrosporidiaDB:CWI37_1975p0010"/>
<dbReference type="EMBL" id="PITJ01001975">
    <property type="protein sequence ID" value="TBT97963.1"/>
    <property type="molecule type" value="Genomic_DNA"/>
</dbReference>
<dbReference type="SMART" id="SM00491">
    <property type="entry name" value="HELICc2"/>
    <property type="match status" value="1"/>
</dbReference>
<dbReference type="InterPro" id="IPR002464">
    <property type="entry name" value="DNA/RNA_helicase_DEAH_CS"/>
</dbReference>
<organism evidence="21 22">
    <name type="scientific">Hamiltosporidium tvaerminnensis</name>
    <dbReference type="NCBI Taxonomy" id="1176355"/>
    <lineage>
        <taxon>Eukaryota</taxon>
        <taxon>Fungi</taxon>
        <taxon>Fungi incertae sedis</taxon>
        <taxon>Microsporidia</taxon>
        <taxon>Dubosqiidae</taxon>
        <taxon>Hamiltosporidium</taxon>
    </lineage>
</organism>
<dbReference type="EC" id="5.6.2.3" evidence="15"/>
<accession>A0A4Q9KT66</accession>
<dbReference type="Gene3D" id="3.40.50.300">
    <property type="entry name" value="P-loop containing nucleotide triphosphate hydrolases"/>
    <property type="match status" value="2"/>
</dbReference>
<proteinExistence type="inferred from homology"/>
<keyword evidence="6" id="KW-0547">Nucleotide-binding</keyword>
<dbReference type="InterPro" id="IPR045028">
    <property type="entry name" value="DinG/Rad3-like"/>
</dbReference>
<dbReference type="InterPro" id="IPR006554">
    <property type="entry name" value="Helicase-like_DEXD_c2"/>
</dbReference>
<evidence type="ECO:0000256" key="16">
    <source>
        <dbReference type="ARBA" id="ARBA00044998"/>
    </source>
</evidence>
<dbReference type="InterPro" id="IPR010614">
    <property type="entry name" value="RAD3-like_helicase_DEAD"/>
</dbReference>
<comment type="catalytic activity">
    <reaction evidence="19">
        <text>ATP + H2O = ADP + phosphate + H(+)</text>
        <dbReference type="Rhea" id="RHEA:13065"/>
        <dbReference type="ChEBI" id="CHEBI:15377"/>
        <dbReference type="ChEBI" id="CHEBI:15378"/>
        <dbReference type="ChEBI" id="CHEBI:30616"/>
        <dbReference type="ChEBI" id="CHEBI:43474"/>
        <dbReference type="ChEBI" id="CHEBI:456216"/>
        <dbReference type="EC" id="5.6.2.3"/>
    </reaction>
</comment>
<keyword evidence="12" id="KW-0413">Isomerase</keyword>
<keyword evidence="10" id="KW-0408">Iron</keyword>
<keyword evidence="7" id="KW-0378">Hydrolase</keyword>
<evidence type="ECO:0000256" key="15">
    <source>
        <dbReference type="ARBA" id="ARBA00044969"/>
    </source>
</evidence>
<dbReference type="GO" id="GO:0005524">
    <property type="term" value="F:ATP binding"/>
    <property type="evidence" value="ECO:0007669"/>
    <property type="project" value="UniProtKB-KW"/>
</dbReference>
<keyword evidence="9" id="KW-0067">ATP-binding</keyword>
<evidence type="ECO:0000256" key="3">
    <source>
        <dbReference type="ARBA" id="ARBA00016387"/>
    </source>
</evidence>
<keyword evidence="5" id="KW-0479">Metal-binding</keyword>
<evidence type="ECO:0000256" key="11">
    <source>
        <dbReference type="ARBA" id="ARBA00023014"/>
    </source>
</evidence>
<keyword evidence="11" id="KW-0411">Iron-sulfur</keyword>
<dbReference type="SMART" id="SM00488">
    <property type="entry name" value="DEXDc2"/>
    <property type="match status" value="1"/>
</dbReference>
<evidence type="ECO:0000256" key="1">
    <source>
        <dbReference type="ARBA" id="ARBA00001966"/>
    </source>
</evidence>
<evidence type="ECO:0000256" key="12">
    <source>
        <dbReference type="ARBA" id="ARBA00023235"/>
    </source>
</evidence>
<feature type="domain" description="Helicase ATP-binding" evidence="20">
    <location>
        <begin position="1"/>
        <end position="276"/>
    </location>
</feature>
<dbReference type="GO" id="GO:0005634">
    <property type="term" value="C:nucleus"/>
    <property type="evidence" value="ECO:0007669"/>
    <property type="project" value="TreeGrafter"/>
</dbReference>
<sequence>MTLEELKGNLYEIQKDFIEKAKCVIENNEIGIFSSPTGTGKTISLLLSVYNYFIPPKEESNKYTYFGLNSENKKLMEQLFGQSDRITKVFYCSRTHTQLNQAINELKRFDSNVNSIILGSRKLYCVNKKVNKTNVELEIINEQCKALISKNDCEFYCNFESQNETDIIDIEELIKKGKEKKFCPYYFAKIYSKKCEIVFLPYTVLFSKEGRRSANIDISDSIIIVDEAHNIYESVIQMNTVTISFEIVKKYFKAFEDYYLKYESRMSEVNLKRIENICEILGKIWKFHENFANNLETKTESSSQEKNEECIVVNDFLIKSRLHNYNLLELEEYLHNSGIAYKLEGFNTNLHLQLFNITKFLVLLIMSDCHGRIFYDNKKIRFTPLDPKIYFEDIFVCKSLILAGGTMEPIDNLLNLFKERTVKYYYYDSICTNFISFILSTGPSNKEIKLNYKTRESPEILKDIVYTIFNLSNTVKKGGIICFLPSKYNLKILKETIINLEKNNFKFIKKILYDDTSSFLEFKNLVFEESVIFFSVMGGKMSEGINFNDYLCRLLIIIGIPYPTVNTELKERIKYHGNDYSTLIAMKTVNQALGRALRHKTDYASIVLIDSRYNNLISKISPWIARKTRKCKFIQILSEIKHFLNKNL</sequence>
<evidence type="ECO:0000256" key="10">
    <source>
        <dbReference type="ARBA" id="ARBA00023004"/>
    </source>
</evidence>
<dbReference type="GO" id="GO:0003677">
    <property type="term" value="F:DNA binding"/>
    <property type="evidence" value="ECO:0007669"/>
    <property type="project" value="InterPro"/>
</dbReference>
<dbReference type="Pfam" id="PF13307">
    <property type="entry name" value="Helicase_C_2"/>
    <property type="match status" value="1"/>
</dbReference>
<evidence type="ECO:0000256" key="6">
    <source>
        <dbReference type="ARBA" id="ARBA00022741"/>
    </source>
</evidence>
<comment type="caution">
    <text evidence="21">The sequence shown here is derived from an EMBL/GenBank/DDBJ whole genome shotgun (WGS) entry which is preliminary data.</text>
</comment>
<evidence type="ECO:0000256" key="2">
    <source>
        <dbReference type="ARBA" id="ARBA00008435"/>
    </source>
</evidence>
<name>A0A4Q9KT66_9MICR</name>
<evidence type="ECO:0000256" key="13">
    <source>
        <dbReference type="ARBA" id="ARBA00023306"/>
    </source>
</evidence>
<dbReference type="PROSITE" id="PS51193">
    <property type="entry name" value="HELICASE_ATP_BIND_2"/>
    <property type="match status" value="1"/>
</dbReference>
<keyword evidence="8 21" id="KW-0347">Helicase</keyword>
<evidence type="ECO:0000313" key="22">
    <source>
        <dbReference type="Proteomes" id="UP000292362"/>
    </source>
</evidence>
<dbReference type="GO" id="GO:0034085">
    <property type="term" value="P:establishment of sister chromatid cohesion"/>
    <property type="evidence" value="ECO:0007669"/>
    <property type="project" value="TreeGrafter"/>
</dbReference>
<dbReference type="Proteomes" id="UP000292362">
    <property type="component" value="Unassembled WGS sequence"/>
</dbReference>
<dbReference type="GO" id="GO:0043139">
    <property type="term" value="F:5'-3' DNA helicase activity"/>
    <property type="evidence" value="ECO:0007669"/>
    <property type="project" value="UniProtKB-EC"/>
</dbReference>
<dbReference type="InterPro" id="IPR027417">
    <property type="entry name" value="P-loop_NTPase"/>
</dbReference>
<dbReference type="InterPro" id="IPR006555">
    <property type="entry name" value="ATP-dep_Helicase_C"/>
</dbReference>
<dbReference type="PROSITE" id="PS00690">
    <property type="entry name" value="DEAH_ATP_HELICASE"/>
    <property type="match status" value="1"/>
</dbReference>
<evidence type="ECO:0000256" key="9">
    <source>
        <dbReference type="ARBA" id="ARBA00022840"/>
    </source>
</evidence>
<evidence type="ECO:0000256" key="17">
    <source>
        <dbReference type="ARBA" id="ARBA00045008"/>
    </source>
</evidence>
<dbReference type="GO" id="GO:0046872">
    <property type="term" value="F:metal ion binding"/>
    <property type="evidence" value="ECO:0007669"/>
    <property type="project" value="UniProtKB-KW"/>
</dbReference>
<dbReference type="SUPFAM" id="SSF52540">
    <property type="entry name" value="P-loop containing nucleoside triphosphate hydrolases"/>
    <property type="match status" value="1"/>
</dbReference>
<comment type="cofactor">
    <cofactor evidence="1">
        <name>[4Fe-4S] cluster</name>
        <dbReference type="ChEBI" id="CHEBI:49883"/>
    </cofactor>
</comment>
<dbReference type="PANTHER" id="PTHR11472:SF41">
    <property type="entry name" value="ATP-DEPENDENT DNA HELICASE DDX11-RELATED"/>
    <property type="match status" value="1"/>
</dbReference>
<evidence type="ECO:0000256" key="14">
    <source>
        <dbReference type="ARBA" id="ARBA00029709"/>
    </source>
</evidence>
<dbReference type="PANTHER" id="PTHR11472">
    <property type="entry name" value="DNA REPAIR DEAD HELICASE RAD3/XP-D SUBFAMILY MEMBER"/>
    <property type="match status" value="1"/>
</dbReference>
<comment type="function">
    <text evidence="18">ATP-dependent DNA helicase important for chromosome transmission and normal cell cycle progression in G(2)/M. May have a role in changing DNA topology to allow the loading of proteins involved in maintaining sister chromatid cohesion in the vicinity of the centromeres. Has a specific role in chromosome segregation during meiosis II.</text>
</comment>
<comment type="similarity">
    <text evidence="2">Belongs to the DEAD box helicase family. DEAH subfamily. DDX11/CHL1 sub-subfamily.</text>
</comment>
<evidence type="ECO:0000256" key="7">
    <source>
        <dbReference type="ARBA" id="ARBA00022801"/>
    </source>
</evidence>
<evidence type="ECO:0000256" key="18">
    <source>
        <dbReference type="ARBA" id="ARBA00045702"/>
    </source>
</evidence>
<evidence type="ECO:0000256" key="8">
    <source>
        <dbReference type="ARBA" id="ARBA00022806"/>
    </source>
</evidence>
<dbReference type="AlphaFoldDB" id="A0A4Q9KT66"/>
<dbReference type="GO" id="GO:0006139">
    <property type="term" value="P:nucleobase-containing compound metabolic process"/>
    <property type="evidence" value="ECO:0007669"/>
    <property type="project" value="InterPro"/>
</dbReference>
<evidence type="ECO:0000256" key="4">
    <source>
        <dbReference type="ARBA" id="ARBA00017386"/>
    </source>
</evidence>
<dbReference type="GO" id="GO:0016818">
    <property type="term" value="F:hydrolase activity, acting on acid anhydrides, in phosphorus-containing anhydrides"/>
    <property type="evidence" value="ECO:0007669"/>
    <property type="project" value="InterPro"/>
</dbReference>
<evidence type="ECO:0000256" key="5">
    <source>
        <dbReference type="ARBA" id="ARBA00022723"/>
    </source>
</evidence>